<protein>
    <submittedName>
        <fullName evidence="5">ABC-type branched-subunit amino acid transport system substrate-binding protein</fullName>
    </submittedName>
</protein>
<gene>
    <name evidence="5" type="ORF">H4W31_005712</name>
</gene>
<dbReference type="SUPFAM" id="SSF53822">
    <property type="entry name" value="Periplasmic binding protein-like I"/>
    <property type="match status" value="1"/>
</dbReference>
<evidence type="ECO:0000313" key="5">
    <source>
        <dbReference type="EMBL" id="MBE1490074.1"/>
    </source>
</evidence>
<dbReference type="Gene3D" id="3.40.50.2300">
    <property type="match status" value="2"/>
</dbReference>
<evidence type="ECO:0000259" key="4">
    <source>
        <dbReference type="Pfam" id="PF13458"/>
    </source>
</evidence>
<comment type="similarity">
    <text evidence="1">Belongs to the leucine-binding protein family.</text>
</comment>
<dbReference type="PANTHER" id="PTHR47235:SF1">
    <property type="entry name" value="BLR6548 PROTEIN"/>
    <property type="match status" value="1"/>
</dbReference>
<feature type="chain" id="PRO_5037139759" evidence="3">
    <location>
        <begin position="30"/>
        <end position="438"/>
    </location>
</feature>
<sequence length="438" mass="45254">MGRHRSSAAVVRRIASGTIALLLCGAAVACRGGDTETDESGLKTDVGVASEPCPEAVDKNKGCIYLGIISDLTEGPFRALAVPITDAQKAFWKRVNTAGGIGDYEVDVTRYIRDNKYNPQTHNQVYQEMKPNVLALAQTLGSPTTAAILADMKASNVVAAPAAWTSAYAFEDVIIESGANYCLESMNALDYAKEAHGVKSVLAVHLAGDYGDDAAAGAKLAAQSLGLTFNAVKTDSGADKQAGAIQAILSGRPDLVVLTMGPADAASIVGQAAARGFAGRFIGTSPTWNPALLQSAAAPALLSRYEQTSPWDSWGTDTPGHQALRAALGGVTPNDGYTSGWVWSYPMKAALTKAVADGDLTRAGLLAAVKSLTSVDYEGMLPSGAGNYAAGPNDGAVRVSAVYRPDRAAPTGVSQVRPLSAGPTAKAYALDGPCYAKL</sequence>
<dbReference type="Proteomes" id="UP000649753">
    <property type="component" value="Unassembled WGS sequence"/>
</dbReference>
<dbReference type="EMBL" id="JADBEB010000001">
    <property type="protein sequence ID" value="MBE1490074.1"/>
    <property type="molecule type" value="Genomic_DNA"/>
</dbReference>
<comment type="caution">
    <text evidence="5">The sequence shown here is derived from an EMBL/GenBank/DDBJ whole genome shotgun (WGS) entry which is preliminary data.</text>
</comment>
<reference evidence="5" key="1">
    <citation type="submission" date="2020-10" db="EMBL/GenBank/DDBJ databases">
        <title>Sequencing the genomes of 1000 actinobacteria strains.</title>
        <authorList>
            <person name="Klenk H.-P."/>
        </authorList>
    </citation>
    <scope>NUCLEOTIDE SEQUENCE</scope>
    <source>
        <strain evidence="5">DSM 46832</strain>
    </source>
</reference>
<dbReference type="InterPro" id="IPR028082">
    <property type="entry name" value="Peripla_BP_I"/>
</dbReference>
<dbReference type="PROSITE" id="PS51257">
    <property type="entry name" value="PROKAR_LIPOPROTEIN"/>
    <property type="match status" value="1"/>
</dbReference>
<dbReference type="AlphaFoldDB" id="A0A927M8T9"/>
<accession>A0A927M8T9</accession>
<evidence type="ECO:0000256" key="1">
    <source>
        <dbReference type="ARBA" id="ARBA00010062"/>
    </source>
</evidence>
<feature type="domain" description="Leucine-binding protein" evidence="4">
    <location>
        <begin position="64"/>
        <end position="384"/>
    </location>
</feature>
<dbReference type="Pfam" id="PF13458">
    <property type="entry name" value="Peripla_BP_6"/>
    <property type="match status" value="1"/>
</dbReference>
<evidence type="ECO:0000256" key="3">
    <source>
        <dbReference type="SAM" id="SignalP"/>
    </source>
</evidence>
<dbReference type="RefSeq" id="WP_192769421.1">
    <property type="nucleotide sequence ID" value="NZ_JADBEB010000001.1"/>
</dbReference>
<keyword evidence="2 3" id="KW-0732">Signal</keyword>
<proteinExistence type="inferred from homology"/>
<organism evidence="5 6">
    <name type="scientific">Plantactinospora soyae</name>
    <dbReference type="NCBI Taxonomy" id="1544732"/>
    <lineage>
        <taxon>Bacteria</taxon>
        <taxon>Bacillati</taxon>
        <taxon>Actinomycetota</taxon>
        <taxon>Actinomycetes</taxon>
        <taxon>Micromonosporales</taxon>
        <taxon>Micromonosporaceae</taxon>
        <taxon>Plantactinospora</taxon>
    </lineage>
</organism>
<keyword evidence="6" id="KW-1185">Reference proteome</keyword>
<feature type="signal peptide" evidence="3">
    <location>
        <begin position="1"/>
        <end position="29"/>
    </location>
</feature>
<evidence type="ECO:0000256" key="2">
    <source>
        <dbReference type="ARBA" id="ARBA00022729"/>
    </source>
</evidence>
<dbReference type="InterPro" id="IPR028081">
    <property type="entry name" value="Leu-bd"/>
</dbReference>
<evidence type="ECO:0000313" key="6">
    <source>
        <dbReference type="Proteomes" id="UP000649753"/>
    </source>
</evidence>
<name>A0A927M8T9_9ACTN</name>
<dbReference type="PANTHER" id="PTHR47235">
    <property type="entry name" value="BLR6548 PROTEIN"/>
    <property type="match status" value="1"/>
</dbReference>